<evidence type="ECO:0000313" key="4">
    <source>
        <dbReference type="EMBL" id="KAG1811211.1"/>
    </source>
</evidence>
<feature type="transmembrane region" description="Helical" evidence="2">
    <location>
        <begin position="239"/>
        <end position="261"/>
    </location>
</feature>
<feature type="transmembrane region" description="Helical" evidence="2">
    <location>
        <begin position="162"/>
        <end position="188"/>
    </location>
</feature>
<keyword evidence="2" id="KW-1133">Transmembrane helix</keyword>
<feature type="transmembrane region" description="Helical" evidence="2">
    <location>
        <begin position="53"/>
        <end position="76"/>
    </location>
</feature>
<dbReference type="AlphaFoldDB" id="A0A9P7E4X9"/>
<dbReference type="EMBL" id="JABBWG010000030">
    <property type="protein sequence ID" value="KAG1811211.1"/>
    <property type="molecule type" value="Genomic_DNA"/>
</dbReference>
<name>A0A9P7E4X9_9AGAM</name>
<evidence type="ECO:0000259" key="3">
    <source>
        <dbReference type="Pfam" id="PF20152"/>
    </source>
</evidence>
<feature type="region of interest" description="Disordered" evidence="1">
    <location>
        <begin position="301"/>
        <end position="321"/>
    </location>
</feature>
<reference evidence="4" key="1">
    <citation type="journal article" date="2020" name="New Phytol.">
        <title>Comparative genomics reveals dynamic genome evolution in host specialist ectomycorrhizal fungi.</title>
        <authorList>
            <person name="Lofgren L.A."/>
            <person name="Nguyen N.H."/>
            <person name="Vilgalys R."/>
            <person name="Ruytinx J."/>
            <person name="Liao H.L."/>
            <person name="Branco S."/>
            <person name="Kuo A."/>
            <person name="LaButti K."/>
            <person name="Lipzen A."/>
            <person name="Andreopoulos W."/>
            <person name="Pangilinan J."/>
            <person name="Riley R."/>
            <person name="Hundley H."/>
            <person name="Na H."/>
            <person name="Barry K."/>
            <person name="Grigoriev I.V."/>
            <person name="Stajich J.E."/>
            <person name="Kennedy P.G."/>
        </authorList>
    </citation>
    <scope>NUCLEOTIDE SEQUENCE</scope>
    <source>
        <strain evidence="4">MN1</strain>
    </source>
</reference>
<dbReference type="OrthoDB" id="2688788at2759"/>
<dbReference type="Proteomes" id="UP000807769">
    <property type="component" value="Unassembled WGS sequence"/>
</dbReference>
<dbReference type="Pfam" id="PF20152">
    <property type="entry name" value="DUF6534"/>
    <property type="match status" value="1"/>
</dbReference>
<evidence type="ECO:0000313" key="5">
    <source>
        <dbReference type="Proteomes" id="UP000807769"/>
    </source>
</evidence>
<proteinExistence type="predicted"/>
<dbReference type="PANTHER" id="PTHR40465:SF1">
    <property type="entry name" value="DUF6534 DOMAIN-CONTAINING PROTEIN"/>
    <property type="match status" value="1"/>
</dbReference>
<dbReference type="PANTHER" id="PTHR40465">
    <property type="entry name" value="CHROMOSOME 1, WHOLE GENOME SHOTGUN SEQUENCE"/>
    <property type="match status" value="1"/>
</dbReference>
<keyword evidence="5" id="KW-1185">Reference proteome</keyword>
<feature type="transmembrane region" description="Helical" evidence="2">
    <location>
        <begin position="131"/>
        <end position="156"/>
    </location>
</feature>
<organism evidence="4 5">
    <name type="scientific">Suillus subaureus</name>
    <dbReference type="NCBI Taxonomy" id="48587"/>
    <lineage>
        <taxon>Eukaryota</taxon>
        <taxon>Fungi</taxon>
        <taxon>Dikarya</taxon>
        <taxon>Basidiomycota</taxon>
        <taxon>Agaricomycotina</taxon>
        <taxon>Agaricomycetes</taxon>
        <taxon>Agaricomycetidae</taxon>
        <taxon>Boletales</taxon>
        <taxon>Suillineae</taxon>
        <taxon>Suillaceae</taxon>
        <taxon>Suillus</taxon>
    </lineage>
</organism>
<feature type="transmembrane region" description="Helical" evidence="2">
    <location>
        <begin position="209"/>
        <end position="233"/>
    </location>
</feature>
<feature type="domain" description="DUF6534" evidence="3">
    <location>
        <begin position="177"/>
        <end position="264"/>
    </location>
</feature>
<feature type="compositionally biased region" description="Low complexity" evidence="1">
    <location>
        <begin position="311"/>
        <end position="321"/>
    </location>
</feature>
<keyword evidence="2" id="KW-0472">Membrane</keyword>
<evidence type="ECO:0000256" key="1">
    <source>
        <dbReference type="SAM" id="MobiDB-lite"/>
    </source>
</evidence>
<dbReference type="GeneID" id="64636479"/>
<feature type="transmembrane region" description="Helical" evidence="2">
    <location>
        <begin position="20"/>
        <end position="41"/>
    </location>
</feature>
<accession>A0A9P7E4X9</accession>
<sequence>MTQVAAMYSFTGANMASFMTGLGISSIVFLILSAQVWVYFWRHKIRSRENRQNNALVIFIWLIQAAQMVITTQLSRIHTMEFEDKSHFFGFMLTEWGIYIGIGSLTTSLVHGVFICRIFRLEKSLCGRRRMSFVSIAFLAMEQVFGLLSTICLFKLHDHPNYSAVVIWSILISLGCSAINDVLIAGTLAYILHTHRTVSPRTNQMITKLVIFCSQTGLITTVTAFITMGLWAACRLDINHLYMCFPIGGLYATCLLANFIARESYLQPQTVHQTENSEISFARFTQAIHVGLPDNHTGHQETLVMQGGTNSSKDSSKASSC</sequence>
<comment type="caution">
    <text evidence="4">The sequence shown here is derived from an EMBL/GenBank/DDBJ whole genome shotgun (WGS) entry which is preliminary data.</text>
</comment>
<feature type="transmembrane region" description="Helical" evidence="2">
    <location>
        <begin position="96"/>
        <end position="119"/>
    </location>
</feature>
<dbReference type="InterPro" id="IPR045339">
    <property type="entry name" value="DUF6534"/>
</dbReference>
<evidence type="ECO:0000256" key="2">
    <source>
        <dbReference type="SAM" id="Phobius"/>
    </source>
</evidence>
<dbReference type="RefSeq" id="XP_041189871.1">
    <property type="nucleotide sequence ID" value="XM_041342463.1"/>
</dbReference>
<protein>
    <recommendedName>
        <fullName evidence="3">DUF6534 domain-containing protein</fullName>
    </recommendedName>
</protein>
<keyword evidence="2" id="KW-0812">Transmembrane</keyword>
<gene>
    <name evidence="4" type="ORF">BJ212DRAFT_1589452</name>
</gene>